<dbReference type="Pfam" id="PF13532">
    <property type="entry name" value="2OG-FeII_Oxy_2"/>
    <property type="match status" value="1"/>
</dbReference>
<dbReference type="InterPro" id="IPR005123">
    <property type="entry name" value="Oxoglu/Fe-dep_dioxygenase_dom"/>
</dbReference>
<keyword evidence="3" id="KW-1185">Reference proteome</keyword>
<dbReference type="RefSeq" id="WP_015363793.1">
    <property type="nucleotide sequence ID" value="NZ_QKZR01000006.1"/>
</dbReference>
<evidence type="ECO:0000313" key="2">
    <source>
        <dbReference type="EMBL" id="PZX37815.1"/>
    </source>
</evidence>
<dbReference type="InterPro" id="IPR037151">
    <property type="entry name" value="AlkB-like_sf"/>
</dbReference>
<dbReference type="InterPro" id="IPR027450">
    <property type="entry name" value="AlkB-like"/>
</dbReference>
<sequence length="195" mass="22579">MKLPLNCTVDYISDFLSDEEAMQLYTNLIEEYKLDQSRLTIRAGGQLIETDSYKILFVTKQLKELNSHPEEIHGKNHLWNGLMLQLKNKVEGYLDKEFDLAMCLYYPDGKYFAPYHSDQETSGHNTILPSISLGEVRSFSFSNKETDEDYKLDLAHGSLLVMGAYCQERYTHSLLQNPIYKKGRINITFREAGFQ</sequence>
<feature type="domain" description="Fe2OG dioxygenase" evidence="1">
    <location>
        <begin position="97"/>
        <end position="193"/>
    </location>
</feature>
<dbReference type="Proteomes" id="UP000248584">
    <property type="component" value="Unassembled WGS sequence"/>
</dbReference>
<gene>
    <name evidence="2" type="ORF">LX97_02910</name>
</gene>
<protein>
    <submittedName>
        <fullName evidence="2">2-oxoglutarate-Fe(II)-dependent oxygenase superfamily protein</fullName>
    </submittedName>
</protein>
<dbReference type="PROSITE" id="PS51471">
    <property type="entry name" value="FE2OG_OXY"/>
    <property type="match status" value="1"/>
</dbReference>
<evidence type="ECO:0000313" key="3">
    <source>
        <dbReference type="Proteomes" id="UP000248584"/>
    </source>
</evidence>
<accession>A0ABX5PV28</accession>
<comment type="caution">
    <text evidence="2">The sequence shown here is derived from an EMBL/GenBank/DDBJ whole genome shotgun (WGS) entry which is preliminary data.</text>
</comment>
<evidence type="ECO:0000259" key="1">
    <source>
        <dbReference type="PROSITE" id="PS51471"/>
    </source>
</evidence>
<dbReference type="Gene3D" id="2.60.120.590">
    <property type="entry name" value="Alpha-ketoglutarate-dependent dioxygenase AlkB-like"/>
    <property type="match status" value="1"/>
</dbReference>
<dbReference type="PANTHER" id="PTHR31212:SF4">
    <property type="entry name" value="ALPHA-KETOGLUTARATE-DEPENDENT DIOXYGENASE ALKB HOMOLOG 3"/>
    <property type="match status" value="1"/>
</dbReference>
<reference evidence="2 3" key="1">
    <citation type="submission" date="2018-06" db="EMBL/GenBank/DDBJ databases">
        <title>Genomic Encyclopedia of Archaeal and Bacterial Type Strains, Phase II (KMG-II): from individual species to whole genera.</title>
        <authorList>
            <person name="Goeker M."/>
        </authorList>
    </citation>
    <scope>NUCLEOTIDE SEQUENCE [LARGE SCALE GENOMIC DNA]</scope>
    <source>
        <strain evidence="2 3">DSM 17205</strain>
    </source>
</reference>
<organism evidence="2 3">
    <name type="scientific">Nonlabens dokdonensis</name>
    <dbReference type="NCBI Taxonomy" id="328515"/>
    <lineage>
        <taxon>Bacteria</taxon>
        <taxon>Pseudomonadati</taxon>
        <taxon>Bacteroidota</taxon>
        <taxon>Flavobacteriia</taxon>
        <taxon>Flavobacteriales</taxon>
        <taxon>Flavobacteriaceae</taxon>
        <taxon>Nonlabens</taxon>
    </lineage>
</organism>
<dbReference type="InterPro" id="IPR032854">
    <property type="entry name" value="ALKBH3"/>
</dbReference>
<dbReference type="EMBL" id="QKZR01000006">
    <property type="protein sequence ID" value="PZX37815.1"/>
    <property type="molecule type" value="Genomic_DNA"/>
</dbReference>
<proteinExistence type="predicted"/>
<dbReference type="PANTHER" id="PTHR31212">
    <property type="entry name" value="ALPHA-KETOGLUTARATE-DEPENDENT DIOXYGENASE ALKB HOMOLOG 3"/>
    <property type="match status" value="1"/>
</dbReference>
<name>A0ABX5PV28_9FLAO</name>
<dbReference type="SUPFAM" id="SSF51197">
    <property type="entry name" value="Clavaminate synthase-like"/>
    <property type="match status" value="1"/>
</dbReference>